<evidence type="ECO:0000259" key="4">
    <source>
        <dbReference type="Pfam" id="PF01420"/>
    </source>
</evidence>
<dbReference type="Gene3D" id="3.90.220.20">
    <property type="entry name" value="DNA methylase specificity domains"/>
    <property type="match status" value="2"/>
</dbReference>
<keyword evidence="3" id="KW-0238">DNA-binding</keyword>
<comment type="similarity">
    <text evidence="1">Belongs to the type-I restriction system S methylase family.</text>
</comment>
<dbReference type="InterPro" id="IPR044946">
    <property type="entry name" value="Restrct_endonuc_typeI_TRD_sf"/>
</dbReference>
<evidence type="ECO:0000313" key="6">
    <source>
        <dbReference type="Proteomes" id="UP001306950"/>
    </source>
</evidence>
<evidence type="ECO:0000256" key="3">
    <source>
        <dbReference type="ARBA" id="ARBA00023125"/>
    </source>
</evidence>
<dbReference type="InterPro" id="IPR000055">
    <property type="entry name" value="Restrct_endonuc_typeI_TRD"/>
</dbReference>
<keyword evidence="5" id="KW-0540">Nuclease</keyword>
<dbReference type="PANTHER" id="PTHR30408">
    <property type="entry name" value="TYPE-1 RESTRICTION ENZYME ECOKI SPECIFICITY PROTEIN"/>
    <property type="match status" value="1"/>
</dbReference>
<gene>
    <name evidence="5" type="ORF">V3851_18305</name>
</gene>
<dbReference type="SUPFAM" id="SSF116734">
    <property type="entry name" value="DNA methylase specificity domain"/>
    <property type="match status" value="2"/>
</dbReference>
<reference evidence="5 6" key="1">
    <citation type="submission" date="2024-02" db="EMBL/GenBank/DDBJ databases">
        <title>A nitrogen-fixing paenibacillus bacterium.</title>
        <authorList>
            <person name="Zhang W.L."/>
            <person name="Chen S.F."/>
        </authorList>
    </citation>
    <scope>NUCLEOTIDE SEQUENCE [LARGE SCALE GENOMIC DNA]</scope>
    <source>
        <strain evidence="5 6">M1</strain>
    </source>
</reference>
<evidence type="ECO:0000256" key="2">
    <source>
        <dbReference type="ARBA" id="ARBA00022747"/>
    </source>
</evidence>
<dbReference type="Gene3D" id="1.10.287.1120">
    <property type="entry name" value="Bipartite methylase S protein"/>
    <property type="match status" value="1"/>
</dbReference>
<keyword evidence="2" id="KW-0680">Restriction system</keyword>
<dbReference type="RefSeq" id="WP_331848001.1">
    <property type="nucleotide sequence ID" value="NZ_JAZHPZ010000010.1"/>
</dbReference>
<dbReference type="InterPro" id="IPR052021">
    <property type="entry name" value="Type-I_RS_S_subunit"/>
</dbReference>
<dbReference type="GO" id="GO:0004519">
    <property type="term" value="F:endonuclease activity"/>
    <property type="evidence" value="ECO:0007669"/>
    <property type="project" value="UniProtKB-KW"/>
</dbReference>
<dbReference type="Pfam" id="PF01420">
    <property type="entry name" value="Methylase_S"/>
    <property type="match status" value="2"/>
</dbReference>
<evidence type="ECO:0000256" key="1">
    <source>
        <dbReference type="ARBA" id="ARBA00010923"/>
    </source>
</evidence>
<dbReference type="Proteomes" id="UP001306950">
    <property type="component" value="Unassembled WGS sequence"/>
</dbReference>
<dbReference type="EMBL" id="JAZHPZ010000010">
    <property type="protein sequence ID" value="MEF2967785.1"/>
    <property type="molecule type" value="Genomic_DNA"/>
</dbReference>
<comment type="caution">
    <text evidence="5">The sequence shown here is derived from an EMBL/GenBank/DDBJ whole genome shotgun (WGS) entry which is preliminary data.</text>
</comment>
<proteinExistence type="inferred from homology"/>
<name>A0ABU7VWC4_9BACL</name>
<dbReference type="PANTHER" id="PTHR30408:SF12">
    <property type="entry name" value="TYPE I RESTRICTION ENZYME MJAVIII SPECIFICITY SUBUNIT"/>
    <property type="match status" value="1"/>
</dbReference>
<organism evidence="5 6">
    <name type="scientific">Paenibacillus haidiansis</name>
    <dbReference type="NCBI Taxonomy" id="1574488"/>
    <lineage>
        <taxon>Bacteria</taxon>
        <taxon>Bacillati</taxon>
        <taxon>Bacillota</taxon>
        <taxon>Bacilli</taxon>
        <taxon>Bacillales</taxon>
        <taxon>Paenibacillaceae</taxon>
        <taxon>Paenibacillus</taxon>
    </lineage>
</organism>
<keyword evidence="5" id="KW-0378">Hydrolase</keyword>
<evidence type="ECO:0000313" key="5">
    <source>
        <dbReference type="EMBL" id="MEF2967785.1"/>
    </source>
</evidence>
<keyword evidence="5" id="KW-0255">Endonuclease</keyword>
<accession>A0ABU7VWC4</accession>
<feature type="domain" description="Type I restriction modification DNA specificity" evidence="4">
    <location>
        <begin position="60"/>
        <end position="189"/>
    </location>
</feature>
<sequence length="418" mass="47288">MSDMKENVPKIRFPGFTVPWEQRKAKDLFTPIVEKGHEKLPVLSVTQEFGVVYRDEVGIDIKYDASTLRDYKVIHPGDFVISLRSFQGGFELSDKLGITSPAYTIFKPKETNEHDNLFWKTLFKTFKFIESLKTVTFGIRDGKSISFSEFGDLTLHFPSNKDEQAKIGSCFRNLDSLITLHQRKLNNVKNMKAGLLRKMFPKDGEDFPEVRFPGFTDAWEQRKFNSVFDPIPNNTLSRADLNYDDGKIKSVHYGDILIKYGAVTDCGKDVIPFITGAEVSDYQGQLLQDGDVLIADAAEDETVGKATEIAGITGIPVVSGLHTIACRPKVKMQPNYLGYYMNSPSYHQQLLPLMQGIKVLSISRTNLAKTIICYPTSAQEQSQIGKVFADIDQLITLHQRKLEHLQEQKKALLQQMFV</sequence>
<keyword evidence="6" id="KW-1185">Reference proteome</keyword>
<feature type="domain" description="Type I restriction modification DNA specificity" evidence="4">
    <location>
        <begin position="218"/>
        <end position="406"/>
    </location>
</feature>
<protein>
    <submittedName>
        <fullName evidence="5">Restriction endonuclease subunit S</fullName>
    </submittedName>
</protein>